<dbReference type="GO" id="GO:0005829">
    <property type="term" value="C:cytosol"/>
    <property type="evidence" value="ECO:0007669"/>
    <property type="project" value="TreeGrafter"/>
</dbReference>
<dbReference type="GO" id="GO:0043138">
    <property type="term" value="F:3'-5' DNA helicase activity"/>
    <property type="evidence" value="ECO:0007669"/>
    <property type="project" value="UniProtKB-EC"/>
</dbReference>
<evidence type="ECO:0000256" key="3">
    <source>
        <dbReference type="ARBA" id="ARBA00022806"/>
    </source>
</evidence>
<comment type="catalytic activity">
    <reaction evidence="9">
        <text>ATP + H2O = ADP + phosphate + H(+)</text>
        <dbReference type="Rhea" id="RHEA:13065"/>
        <dbReference type="ChEBI" id="CHEBI:15377"/>
        <dbReference type="ChEBI" id="CHEBI:15378"/>
        <dbReference type="ChEBI" id="CHEBI:30616"/>
        <dbReference type="ChEBI" id="CHEBI:43474"/>
        <dbReference type="ChEBI" id="CHEBI:456216"/>
        <dbReference type="EC" id="5.6.2.4"/>
    </reaction>
</comment>
<comment type="caution">
    <text evidence="10">Lacks conserved residue(s) required for the propagation of feature annotation.</text>
</comment>
<comment type="caution">
    <text evidence="12">The sequence shown here is derived from an EMBL/GenBank/DDBJ whole genome shotgun (WGS) entry which is preliminary data.</text>
</comment>
<dbReference type="Gene3D" id="1.10.10.160">
    <property type="match status" value="1"/>
</dbReference>
<dbReference type="InterPro" id="IPR027417">
    <property type="entry name" value="P-loop_NTPase"/>
</dbReference>
<dbReference type="SUPFAM" id="SSF52540">
    <property type="entry name" value="P-loop containing nucleoside triphosphate hydrolases"/>
    <property type="match status" value="1"/>
</dbReference>
<dbReference type="Proteomes" id="UP000585609">
    <property type="component" value="Unassembled WGS sequence"/>
</dbReference>
<dbReference type="GO" id="GO:0005524">
    <property type="term" value="F:ATP binding"/>
    <property type="evidence" value="ECO:0007669"/>
    <property type="project" value="UniProtKB-UniRule"/>
</dbReference>
<dbReference type="PANTHER" id="PTHR11070">
    <property type="entry name" value="UVRD / RECB / PCRA DNA HELICASE FAMILY MEMBER"/>
    <property type="match status" value="1"/>
</dbReference>
<dbReference type="InterPro" id="IPR000212">
    <property type="entry name" value="DNA_helicase_UvrD/REP"/>
</dbReference>
<proteinExistence type="predicted"/>
<evidence type="ECO:0000256" key="7">
    <source>
        <dbReference type="ARBA" id="ARBA00034617"/>
    </source>
</evidence>
<dbReference type="EC" id="5.6.2.4" evidence="8"/>
<dbReference type="GO" id="GO:0003677">
    <property type="term" value="F:DNA binding"/>
    <property type="evidence" value="ECO:0007669"/>
    <property type="project" value="UniProtKB-KW"/>
</dbReference>
<evidence type="ECO:0000256" key="10">
    <source>
        <dbReference type="PROSITE-ProRule" id="PRU00560"/>
    </source>
</evidence>
<evidence type="ECO:0000256" key="6">
    <source>
        <dbReference type="ARBA" id="ARBA00023235"/>
    </source>
</evidence>
<evidence type="ECO:0000256" key="5">
    <source>
        <dbReference type="ARBA" id="ARBA00023125"/>
    </source>
</evidence>
<dbReference type="InterPro" id="IPR014016">
    <property type="entry name" value="UvrD-like_ATP-bd"/>
</dbReference>
<feature type="non-terminal residue" evidence="12">
    <location>
        <position position="1"/>
    </location>
</feature>
<reference evidence="12 13" key="1">
    <citation type="journal article" date="2020" name="Front. Microbiol.">
        <title>Single-cell genomics of novel Actinobacteria with the Wood-Ljungdahl pathway discovered in a serpentinizing system.</title>
        <authorList>
            <person name="Merino N."/>
            <person name="Kawai M."/>
            <person name="Boyd E.S."/>
            <person name="Colman D.R."/>
            <person name="McGlynn S.E."/>
            <person name="Nealson K.H."/>
            <person name="Kurokawa K."/>
            <person name="Hongoh Y."/>
        </authorList>
    </citation>
    <scope>NUCLEOTIDE SEQUENCE [LARGE SCALE GENOMIC DNA]</scope>
    <source>
        <strain evidence="12 13">S09_30</strain>
    </source>
</reference>
<dbReference type="GO" id="GO:0033202">
    <property type="term" value="C:DNA helicase complex"/>
    <property type="evidence" value="ECO:0007669"/>
    <property type="project" value="TreeGrafter"/>
</dbReference>
<dbReference type="GO" id="GO:0016787">
    <property type="term" value="F:hydrolase activity"/>
    <property type="evidence" value="ECO:0007669"/>
    <property type="project" value="UniProtKB-UniRule"/>
</dbReference>
<keyword evidence="6" id="KW-0413">Isomerase</keyword>
<dbReference type="PANTHER" id="PTHR11070:SF2">
    <property type="entry name" value="ATP-DEPENDENT DNA HELICASE SRS2"/>
    <property type="match status" value="1"/>
</dbReference>
<protein>
    <recommendedName>
        <fullName evidence="8">DNA 3'-5' helicase</fullName>
        <ecNumber evidence="8">5.6.2.4</ecNumber>
    </recommendedName>
</protein>
<evidence type="ECO:0000256" key="9">
    <source>
        <dbReference type="ARBA" id="ARBA00048988"/>
    </source>
</evidence>
<accession>A0A6V8NWU7</accession>
<sequence>QPFAAPHSSLSIVSLQQPPNLKQKKKTAVRSCFFFSDLQSTSFAIYDDGDQQTVVKNVMKEMLLDDSRFKPRSVLAVIGRAKNEMIDQHPYAEEADNFYTRTIARIYKNYQERLRLSNALDFDDLLLYLVRLLTDYPAVLAHYQKKFRYILVDEYQDINRVQYKIVSMLAGSHR</sequence>
<dbReference type="FunFam" id="1.10.10.160:FF:000001">
    <property type="entry name" value="ATP-dependent DNA helicase"/>
    <property type="match status" value="1"/>
</dbReference>
<dbReference type="GO" id="GO:0000725">
    <property type="term" value="P:recombinational repair"/>
    <property type="evidence" value="ECO:0007669"/>
    <property type="project" value="TreeGrafter"/>
</dbReference>
<evidence type="ECO:0000313" key="12">
    <source>
        <dbReference type="EMBL" id="GFP24513.1"/>
    </source>
</evidence>
<feature type="domain" description="UvrD-like helicase ATP-binding" evidence="11">
    <location>
        <begin position="1"/>
        <end position="174"/>
    </location>
</feature>
<keyword evidence="3 10" id="KW-0347">Helicase</keyword>
<dbReference type="PROSITE" id="PS51198">
    <property type="entry name" value="UVRD_HELICASE_ATP_BIND"/>
    <property type="match status" value="1"/>
</dbReference>
<evidence type="ECO:0000259" key="11">
    <source>
        <dbReference type="PROSITE" id="PS51198"/>
    </source>
</evidence>
<dbReference type="Pfam" id="PF00580">
    <property type="entry name" value="UvrD-helicase"/>
    <property type="match status" value="1"/>
</dbReference>
<comment type="catalytic activity">
    <reaction evidence="7">
        <text>Couples ATP hydrolysis with the unwinding of duplex DNA by translocating in the 3'-5' direction.</text>
        <dbReference type="EC" id="5.6.2.4"/>
    </reaction>
</comment>
<evidence type="ECO:0000313" key="13">
    <source>
        <dbReference type="Proteomes" id="UP000585609"/>
    </source>
</evidence>
<dbReference type="GO" id="GO:0009314">
    <property type="term" value="P:response to radiation"/>
    <property type="evidence" value="ECO:0007669"/>
    <property type="project" value="UniProtKB-ARBA"/>
</dbReference>
<feature type="non-terminal residue" evidence="12">
    <location>
        <position position="174"/>
    </location>
</feature>
<keyword evidence="4 10" id="KW-0067">ATP-binding</keyword>
<dbReference type="EMBL" id="BLRW01000624">
    <property type="protein sequence ID" value="GFP24513.1"/>
    <property type="molecule type" value="Genomic_DNA"/>
</dbReference>
<evidence type="ECO:0000256" key="8">
    <source>
        <dbReference type="ARBA" id="ARBA00034808"/>
    </source>
</evidence>
<dbReference type="AlphaFoldDB" id="A0A6V8NWU7"/>
<keyword evidence="1 10" id="KW-0547">Nucleotide-binding</keyword>
<evidence type="ECO:0000256" key="4">
    <source>
        <dbReference type="ARBA" id="ARBA00022840"/>
    </source>
</evidence>
<keyword evidence="5" id="KW-0238">DNA-binding</keyword>
<dbReference type="Gene3D" id="3.40.50.300">
    <property type="entry name" value="P-loop containing nucleotide triphosphate hydrolases"/>
    <property type="match status" value="1"/>
</dbReference>
<name>A0A6V8NWU7_9ACTN</name>
<dbReference type="InterPro" id="IPR013986">
    <property type="entry name" value="DExx_box_DNA_helicase_dom_sf"/>
</dbReference>
<evidence type="ECO:0000256" key="2">
    <source>
        <dbReference type="ARBA" id="ARBA00022801"/>
    </source>
</evidence>
<gene>
    <name evidence="12" type="ORF">HKBW3S09_01980</name>
</gene>
<evidence type="ECO:0000256" key="1">
    <source>
        <dbReference type="ARBA" id="ARBA00022741"/>
    </source>
</evidence>
<organism evidence="12 13">
    <name type="scientific">Candidatus Hakubella thermalkaliphila</name>
    <dbReference type="NCBI Taxonomy" id="2754717"/>
    <lineage>
        <taxon>Bacteria</taxon>
        <taxon>Bacillati</taxon>
        <taxon>Actinomycetota</taxon>
        <taxon>Actinomycetota incertae sedis</taxon>
        <taxon>Candidatus Hakubellales</taxon>
        <taxon>Candidatus Hakubellaceae</taxon>
        <taxon>Candidatus Hakubella</taxon>
    </lineage>
</organism>
<keyword evidence="2 10" id="KW-0378">Hydrolase</keyword>